<keyword evidence="6 9" id="KW-0819">tRNA processing</keyword>
<dbReference type="PANTHER" id="PTHR23417">
    <property type="entry name" value="3-DEOXY-D-MANNO-OCTULOSONIC-ACID TRANSFERASE/TRNA GUANINE-N 7 - -METHYLTRANSFERASE"/>
    <property type="match status" value="1"/>
</dbReference>
<dbReference type="EMBL" id="FOGT01000018">
    <property type="protein sequence ID" value="SES35062.1"/>
    <property type="molecule type" value="Genomic_DNA"/>
</dbReference>
<keyword evidence="11" id="KW-1185">Reference proteome</keyword>
<evidence type="ECO:0000256" key="1">
    <source>
        <dbReference type="ARBA" id="ARBA00000142"/>
    </source>
</evidence>
<comment type="function">
    <text evidence="2 9">Catalyzes the formation of N(7)-methylguanine at position 46 (m7G46) in tRNA.</text>
</comment>
<dbReference type="FunFam" id="3.40.50.150:FF:000035">
    <property type="entry name" value="tRNA (guanine-N(7)-)-methyltransferase"/>
    <property type="match status" value="1"/>
</dbReference>
<feature type="binding site" evidence="9">
    <location>
        <position position="96"/>
    </location>
    <ligand>
        <name>S-adenosyl-L-methionine</name>
        <dbReference type="ChEBI" id="CHEBI:59789"/>
    </ligand>
</feature>
<feature type="binding site" evidence="9">
    <location>
        <begin position="191"/>
        <end position="194"/>
    </location>
    <ligand>
        <name>substrate</name>
    </ligand>
</feature>
<dbReference type="InterPro" id="IPR029063">
    <property type="entry name" value="SAM-dependent_MTases_sf"/>
</dbReference>
<comment type="pathway">
    <text evidence="7 9">tRNA modification; N(7)-methylguanine-tRNA biosynthesis.</text>
</comment>
<protein>
    <recommendedName>
        <fullName evidence="9">tRNA (guanine-N(7)-)-methyltransferase</fullName>
        <ecNumber evidence="9">2.1.1.33</ecNumber>
    </recommendedName>
    <alternativeName>
        <fullName evidence="9">tRNA (guanine(46)-N(7))-methyltransferase</fullName>
    </alternativeName>
    <alternativeName>
        <fullName evidence="9">tRNA(m7G46)-methyltransferase</fullName>
    </alternativeName>
</protein>
<name>A0A1H9WMB8_9BACI</name>
<evidence type="ECO:0000256" key="9">
    <source>
        <dbReference type="HAMAP-Rule" id="MF_01057"/>
    </source>
</evidence>
<feature type="binding site" evidence="9">
    <location>
        <position position="154"/>
    </location>
    <ligand>
        <name>substrate</name>
    </ligand>
</feature>
<evidence type="ECO:0000313" key="11">
    <source>
        <dbReference type="Proteomes" id="UP000198571"/>
    </source>
</evidence>
<evidence type="ECO:0000256" key="4">
    <source>
        <dbReference type="ARBA" id="ARBA00022679"/>
    </source>
</evidence>
<dbReference type="NCBIfam" id="NF001080">
    <property type="entry name" value="PRK00121.2-2"/>
    <property type="match status" value="1"/>
</dbReference>
<dbReference type="Gene3D" id="3.40.50.150">
    <property type="entry name" value="Vaccinia Virus protein VP39"/>
    <property type="match status" value="1"/>
</dbReference>
<dbReference type="PROSITE" id="PS51625">
    <property type="entry name" value="SAM_MT_TRMB"/>
    <property type="match status" value="1"/>
</dbReference>
<evidence type="ECO:0000256" key="6">
    <source>
        <dbReference type="ARBA" id="ARBA00022694"/>
    </source>
</evidence>
<dbReference type="OrthoDB" id="9802090at2"/>
<keyword evidence="4 9" id="KW-0808">Transferase</keyword>
<evidence type="ECO:0000256" key="2">
    <source>
        <dbReference type="ARBA" id="ARBA00003015"/>
    </source>
</evidence>
<dbReference type="Pfam" id="PF02390">
    <property type="entry name" value="Methyltransf_4"/>
    <property type="match status" value="1"/>
</dbReference>
<dbReference type="NCBIfam" id="TIGR00091">
    <property type="entry name" value="tRNA (guanosine(46)-N7)-methyltransferase TrmB"/>
    <property type="match status" value="1"/>
</dbReference>
<dbReference type="RefSeq" id="WP_093054925.1">
    <property type="nucleotide sequence ID" value="NZ_FOGT01000018.1"/>
</dbReference>
<accession>A0A1H9WMB8</accession>
<evidence type="ECO:0000256" key="5">
    <source>
        <dbReference type="ARBA" id="ARBA00022691"/>
    </source>
</evidence>
<feature type="binding site" evidence="9">
    <location>
        <position position="118"/>
    </location>
    <ligand>
        <name>S-adenosyl-L-methionine</name>
        <dbReference type="ChEBI" id="CHEBI:59789"/>
    </ligand>
</feature>
<dbReference type="HAMAP" id="MF_01057">
    <property type="entry name" value="tRNA_methyltr_TrmB"/>
    <property type="match status" value="1"/>
</dbReference>
<sequence>MRLRNKPWAEDFLKSHPEIVEGSPAGWHGRWKEKFGNDGPLHVEVGSGKGRFVTEMARVHPEVNFIGIEKYESVIVTGVERLLENPVPNVLLLQEDVQELTDFFEEGEVDRIYINFTDPWPKNKHAKRRLTHENFLVKYRNVLKKDGEIHFKTDNQELFEYSLESMTQFGFQLNNVSLDLHKSDIEGNIMTEYEEKFSKKGMRIYRLEASLRK</sequence>
<dbReference type="InterPro" id="IPR003358">
    <property type="entry name" value="tRNA_(Gua-N-7)_MeTrfase_Trmb"/>
</dbReference>
<comment type="caution">
    <text evidence="9">Lacks conserved residue(s) required for the propagation of feature annotation.</text>
</comment>
<dbReference type="InterPro" id="IPR055361">
    <property type="entry name" value="tRNA_methyltr_TrmB_bact"/>
</dbReference>
<dbReference type="UniPathway" id="UPA00989"/>
<evidence type="ECO:0000313" key="10">
    <source>
        <dbReference type="EMBL" id="SES35062.1"/>
    </source>
</evidence>
<dbReference type="Proteomes" id="UP000198571">
    <property type="component" value="Unassembled WGS sequence"/>
</dbReference>
<evidence type="ECO:0000256" key="8">
    <source>
        <dbReference type="ARBA" id="ARBA00060767"/>
    </source>
</evidence>
<comment type="similarity">
    <text evidence="8 9">Belongs to the class I-like SAM-binding methyltransferase superfamily. TrmB family.</text>
</comment>
<dbReference type="EC" id="2.1.1.33" evidence="9"/>
<dbReference type="GO" id="GO:0043527">
    <property type="term" value="C:tRNA methyltransferase complex"/>
    <property type="evidence" value="ECO:0007669"/>
    <property type="project" value="TreeGrafter"/>
</dbReference>
<evidence type="ECO:0000256" key="7">
    <source>
        <dbReference type="ARBA" id="ARBA00060552"/>
    </source>
</evidence>
<organism evidence="10 11">
    <name type="scientific">Salipaludibacillus aurantiacus</name>
    <dbReference type="NCBI Taxonomy" id="1601833"/>
    <lineage>
        <taxon>Bacteria</taxon>
        <taxon>Bacillati</taxon>
        <taxon>Bacillota</taxon>
        <taxon>Bacilli</taxon>
        <taxon>Bacillales</taxon>
        <taxon>Bacillaceae</taxon>
    </lineage>
</organism>
<feature type="binding site" evidence="9">
    <location>
        <position position="69"/>
    </location>
    <ligand>
        <name>S-adenosyl-L-methionine</name>
        <dbReference type="ChEBI" id="CHEBI:59789"/>
    </ligand>
</feature>
<keyword evidence="5 9" id="KW-0949">S-adenosyl-L-methionine</keyword>
<gene>
    <name evidence="9" type="primary">trmB</name>
    <name evidence="10" type="ORF">SAMN05518684_11826</name>
</gene>
<keyword evidence="3 9" id="KW-0489">Methyltransferase</keyword>
<dbReference type="STRING" id="1601833.SAMN05518684_11826"/>
<comment type="catalytic activity">
    <reaction evidence="1 9">
        <text>guanosine(46) in tRNA + S-adenosyl-L-methionine = N(7)-methylguanosine(46) in tRNA + S-adenosyl-L-homocysteine</text>
        <dbReference type="Rhea" id="RHEA:42708"/>
        <dbReference type="Rhea" id="RHEA-COMP:10188"/>
        <dbReference type="Rhea" id="RHEA-COMP:10189"/>
        <dbReference type="ChEBI" id="CHEBI:57856"/>
        <dbReference type="ChEBI" id="CHEBI:59789"/>
        <dbReference type="ChEBI" id="CHEBI:74269"/>
        <dbReference type="ChEBI" id="CHEBI:74480"/>
        <dbReference type="EC" id="2.1.1.33"/>
    </reaction>
</comment>
<dbReference type="GO" id="GO:0008176">
    <property type="term" value="F:tRNA (guanine(46)-N7)-methyltransferase activity"/>
    <property type="evidence" value="ECO:0007669"/>
    <property type="project" value="UniProtKB-UniRule"/>
</dbReference>
<reference evidence="11" key="1">
    <citation type="submission" date="2016-10" db="EMBL/GenBank/DDBJ databases">
        <authorList>
            <person name="Varghese N."/>
            <person name="Submissions S."/>
        </authorList>
    </citation>
    <scope>NUCLEOTIDE SEQUENCE [LARGE SCALE GENOMIC DNA]</scope>
    <source>
        <strain evidence="11">S9</strain>
    </source>
</reference>
<feature type="binding site" evidence="9">
    <location>
        <position position="44"/>
    </location>
    <ligand>
        <name>S-adenosyl-L-methionine</name>
        <dbReference type="ChEBI" id="CHEBI:59789"/>
    </ligand>
</feature>
<evidence type="ECO:0000256" key="3">
    <source>
        <dbReference type="ARBA" id="ARBA00022603"/>
    </source>
</evidence>
<dbReference type="SUPFAM" id="SSF53335">
    <property type="entry name" value="S-adenosyl-L-methionine-dependent methyltransferases"/>
    <property type="match status" value="1"/>
</dbReference>
<feature type="binding site" evidence="9">
    <location>
        <position position="122"/>
    </location>
    <ligand>
        <name>substrate</name>
    </ligand>
</feature>
<dbReference type="CDD" id="cd02440">
    <property type="entry name" value="AdoMet_MTases"/>
    <property type="match status" value="1"/>
</dbReference>
<proteinExistence type="inferred from homology"/>
<dbReference type="PANTHER" id="PTHR23417:SF14">
    <property type="entry name" value="PENTACOTRIPEPTIDE-REPEAT REGION OF PRORP DOMAIN-CONTAINING PROTEIN"/>
    <property type="match status" value="1"/>
</dbReference>
<dbReference type="AlphaFoldDB" id="A0A1H9WMB8"/>